<dbReference type="eggNOG" id="COG3170">
    <property type="taxonomic scope" value="Bacteria"/>
</dbReference>
<dbReference type="Pfam" id="PF06414">
    <property type="entry name" value="Zeta_toxin"/>
    <property type="match status" value="1"/>
</dbReference>
<keyword evidence="5" id="KW-0614">Plasmid</keyword>
<evidence type="ECO:0000259" key="4">
    <source>
        <dbReference type="Pfam" id="PF06414"/>
    </source>
</evidence>
<evidence type="ECO:0000256" key="1">
    <source>
        <dbReference type="ARBA" id="ARBA00022741"/>
    </source>
</evidence>
<protein>
    <submittedName>
        <fullName evidence="5">Zeta toxin family protein</fullName>
    </submittedName>
</protein>
<dbReference type="InterPro" id="IPR027417">
    <property type="entry name" value="P-loop_NTPase"/>
</dbReference>
<dbReference type="AlphaFoldDB" id="A4JW81"/>
<evidence type="ECO:0000313" key="6">
    <source>
        <dbReference type="Proteomes" id="UP000002287"/>
    </source>
</evidence>
<dbReference type="Gene3D" id="3.40.50.300">
    <property type="entry name" value="P-loop containing nucleotide triphosphate hydrolases"/>
    <property type="match status" value="1"/>
</dbReference>
<dbReference type="KEGG" id="bvi:Bcep1808_7664"/>
<dbReference type="SUPFAM" id="SSF52540">
    <property type="entry name" value="P-loop containing nucleoside triphosphate hydrolases"/>
    <property type="match status" value="1"/>
</dbReference>
<dbReference type="Proteomes" id="UP000002287">
    <property type="component" value="Plasmid pBVIE04"/>
</dbReference>
<feature type="domain" description="Zeta toxin" evidence="4">
    <location>
        <begin position="239"/>
        <end position="425"/>
    </location>
</feature>
<dbReference type="eggNOG" id="COG4185">
    <property type="taxonomic scope" value="Bacteria"/>
</dbReference>
<feature type="region of interest" description="Disordered" evidence="3">
    <location>
        <begin position="434"/>
        <end position="454"/>
    </location>
</feature>
<proteinExistence type="predicted"/>
<evidence type="ECO:0000256" key="2">
    <source>
        <dbReference type="ARBA" id="ARBA00022840"/>
    </source>
</evidence>
<dbReference type="HOGENOM" id="CLU_530702_0_0_4"/>
<dbReference type="GO" id="GO:0005524">
    <property type="term" value="F:ATP binding"/>
    <property type="evidence" value="ECO:0007669"/>
    <property type="project" value="UniProtKB-KW"/>
</dbReference>
<feature type="compositionally biased region" description="Basic and acidic residues" evidence="3">
    <location>
        <begin position="484"/>
        <end position="507"/>
    </location>
</feature>
<keyword evidence="2" id="KW-0067">ATP-binding</keyword>
<sequence>MTVIHDNRPRGLSVEEAQKAVDEFLAEYNGNIPVTAVVRATQEEIYGPQVSREKLGYRIDGAYHPARRIFTLAASNMGDEGAVRRALRHELLGHYGLNTFSPTEKRALLDRVLETRHESSLSHIWKRVERDYASLPDLHKAEEVFAFVAEEERSFLGRAWDGVRAALQRALRATGLSSGPLTLTELRDVARDIARGIRAGDREQQTFPQSDTAQFRLDPGRHAEILRDIQTHALGATRPAQRPVAIILGGQPGAGKAGLASAALEELAGNAVKVDADELRKNHPAYIALMREDDRAAADRTHGDAGPWAVKLTSAAMAARRNLIVDGTMRDPDNLAKLCRKLREAGYRIEARVMAVNPLVSRLSIHERYERQVRANGFGRWSNRDKHDAAFSGVPLTVEKLEAQQLVDRMTVFARNSDEPIYDNRLVAGHWEQPPAGRERVDAERARDWSPAERHQFADKLDAIARRMEQRGADESDLASLAELRADFERQHPTDRHAPRVTRRDAPKPGGRR</sequence>
<accession>A4JW81</accession>
<organism evidence="5 6">
    <name type="scientific">Burkholderia vietnamiensis (strain G4 / LMG 22486)</name>
    <name type="common">Burkholderia cepacia (strain R1808)</name>
    <dbReference type="NCBI Taxonomy" id="269482"/>
    <lineage>
        <taxon>Bacteria</taxon>
        <taxon>Pseudomonadati</taxon>
        <taxon>Pseudomonadota</taxon>
        <taxon>Betaproteobacteria</taxon>
        <taxon>Burkholderiales</taxon>
        <taxon>Burkholderiaceae</taxon>
        <taxon>Burkholderia</taxon>
        <taxon>Burkholderia cepacia complex</taxon>
    </lineage>
</organism>
<feature type="compositionally biased region" description="Basic and acidic residues" evidence="3">
    <location>
        <begin position="437"/>
        <end position="454"/>
    </location>
</feature>
<name>A4JW81_BURVG</name>
<reference evidence="5 6" key="1">
    <citation type="submission" date="2007-03" db="EMBL/GenBank/DDBJ databases">
        <title>Complete sequence of plasmid pBVIE04 of Burkholderia vietnamiensis G4.</title>
        <authorList>
            <consortium name="US DOE Joint Genome Institute"/>
            <person name="Copeland A."/>
            <person name="Lucas S."/>
            <person name="Lapidus A."/>
            <person name="Barry K."/>
            <person name="Detter J.C."/>
            <person name="Glavina del Rio T."/>
            <person name="Hammon N."/>
            <person name="Israni S."/>
            <person name="Dalin E."/>
            <person name="Tice H."/>
            <person name="Pitluck S."/>
            <person name="Chain P."/>
            <person name="Malfatti S."/>
            <person name="Shin M."/>
            <person name="Vergez L."/>
            <person name="Schmutz J."/>
            <person name="Larimer F."/>
            <person name="Land M."/>
            <person name="Hauser L."/>
            <person name="Kyrpides N."/>
            <person name="Tiedje J."/>
            <person name="Richardson P."/>
        </authorList>
    </citation>
    <scope>NUCLEOTIDE SEQUENCE [LARGE SCALE GENOMIC DNA]</scope>
    <source>
        <strain evidence="6">G4 / LMG 22486</strain>
        <plasmid evidence="5 6">pBVIE04</plasmid>
    </source>
</reference>
<feature type="region of interest" description="Disordered" evidence="3">
    <location>
        <begin position="468"/>
        <end position="513"/>
    </location>
</feature>
<geneLocation type="plasmid" evidence="5 6">
    <name>pBVIE04</name>
</geneLocation>
<dbReference type="EMBL" id="CP000620">
    <property type="protein sequence ID" value="ABO60534.1"/>
    <property type="molecule type" value="Genomic_DNA"/>
</dbReference>
<dbReference type="InterPro" id="IPR010488">
    <property type="entry name" value="Zeta_toxin_domain"/>
</dbReference>
<dbReference type="GO" id="GO:0016301">
    <property type="term" value="F:kinase activity"/>
    <property type="evidence" value="ECO:0007669"/>
    <property type="project" value="InterPro"/>
</dbReference>
<evidence type="ECO:0000256" key="3">
    <source>
        <dbReference type="SAM" id="MobiDB-lite"/>
    </source>
</evidence>
<evidence type="ECO:0000313" key="5">
    <source>
        <dbReference type="EMBL" id="ABO60534.1"/>
    </source>
</evidence>
<keyword evidence="1" id="KW-0547">Nucleotide-binding</keyword>
<gene>
    <name evidence="5" type="ordered locus">Bcep1808_7664</name>
</gene>